<keyword evidence="3" id="KW-1185">Reference proteome</keyword>
<comment type="caution">
    <text evidence="2">The sequence shown here is derived from an EMBL/GenBank/DDBJ whole genome shotgun (WGS) entry which is preliminary data.</text>
</comment>
<evidence type="ECO:0000259" key="1">
    <source>
        <dbReference type="PROSITE" id="PS51186"/>
    </source>
</evidence>
<protein>
    <submittedName>
        <fullName evidence="2">N-acetyltransferase</fullName>
        <ecNumber evidence="2">2.3.1.-</ecNumber>
    </submittedName>
</protein>
<keyword evidence="2" id="KW-0808">Transferase</keyword>
<dbReference type="InterPro" id="IPR016181">
    <property type="entry name" value="Acyl_CoA_acyltransferase"/>
</dbReference>
<keyword evidence="2" id="KW-0012">Acyltransferase</keyword>
<dbReference type="CDD" id="cd04301">
    <property type="entry name" value="NAT_SF"/>
    <property type="match status" value="1"/>
</dbReference>
<dbReference type="SUPFAM" id="SSF55729">
    <property type="entry name" value="Acyl-CoA N-acyltransferases (Nat)"/>
    <property type="match status" value="1"/>
</dbReference>
<accession>A0ABW9G6G5</accession>
<dbReference type="EMBL" id="JBEQCT010000002">
    <property type="protein sequence ID" value="MFM2484974.1"/>
    <property type="molecule type" value="Genomic_DNA"/>
</dbReference>
<dbReference type="RefSeq" id="WP_408623161.1">
    <property type="nucleotide sequence ID" value="NZ_JBEQCT010000002.1"/>
</dbReference>
<dbReference type="Proteomes" id="UP001629953">
    <property type="component" value="Unassembled WGS sequence"/>
</dbReference>
<dbReference type="Gene3D" id="3.40.630.30">
    <property type="match status" value="1"/>
</dbReference>
<name>A0ABW9G6G5_9GAMM</name>
<organism evidence="2 3">
    <name type="scientific">Celerinatantimonas yamalensis</name>
    <dbReference type="NCBI Taxonomy" id="559956"/>
    <lineage>
        <taxon>Bacteria</taxon>
        <taxon>Pseudomonadati</taxon>
        <taxon>Pseudomonadota</taxon>
        <taxon>Gammaproteobacteria</taxon>
        <taxon>Celerinatantimonadaceae</taxon>
        <taxon>Celerinatantimonas</taxon>
    </lineage>
</organism>
<dbReference type="InterPro" id="IPR000182">
    <property type="entry name" value="GNAT_dom"/>
</dbReference>
<dbReference type="EC" id="2.3.1.-" evidence="2"/>
<dbReference type="Pfam" id="PF00583">
    <property type="entry name" value="Acetyltransf_1"/>
    <property type="match status" value="1"/>
</dbReference>
<dbReference type="GO" id="GO:0016746">
    <property type="term" value="F:acyltransferase activity"/>
    <property type="evidence" value="ECO:0007669"/>
    <property type="project" value="UniProtKB-KW"/>
</dbReference>
<sequence>MIASLKNTSFDMIHDAFVDAFSEYEVKMDMPKDKLMEMFSARSLSKGKSIGYFEEENLIGFLLIGYRKIGNLSVFYDLATGVRKKYQGRKIADKLICEIKDLMVENEIDKFVLEVLEHNVPAQNLYMKYGFRISRKFKCYEYISENRKSDNISKAKIASIDIQLNNLPVSEYCTFVPSWQNSMVSYLNAKNNYYVARIIEDNRLIGYGIVHRANGSILQLGMDPGWRTIENIERIVDELYVNTQSNVLKYLNVEENSIMEKLILDIGFKNTINQLEMEYKINVT</sequence>
<feature type="domain" description="N-acetyltransferase" evidence="1">
    <location>
        <begin position="1"/>
        <end position="153"/>
    </location>
</feature>
<evidence type="ECO:0000313" key="3">
    <source>
        <dbReference type="Proteomes" id="UP001629953"/>
    </source>
</evidence>
<dbReference type="PROSITE" id="PS51186">
    <property type="entry name" value="GNAT"/>
    <property type="match status" value="1"/>
</dbReference>
<proteinExistence type="predicted"/>
<gene>
    <name evidence="2" type="ORF">ABUE30_07825</name>
</gene>
<evidence type="ECO:0000313" key="2">
    <source>
        <dbReference type="EMBL" id="MFM2484974.1"/>
    </source>
</evidence>
<reference evidence="2 3" key="1">
    <citation type="journal article" date="2013" name="Int. J. Syst. Evol. Microbiol.">
        <title>Celerinatantimonas yamalensis sp. nov., a cold-adapted diazotrophic bacterium from a cold permafrost brine.</title>
        <authorList>
            <person name="Shcherbakova V."/>
            <person name="Chuvilskaya N."/>
            <person name="Rivkina E."/>
            <person name="Demidov N."/>
            <person name="Uchaeva V."/>
            <person name="Suetin S."/>
            <person name="Suzina N."/>
            <person name="Gilichinsky D."/>
        </authorList>
    </citation>
    <scope>NUCLEOTIDE SEQUENCE [LARGE SCALE GENOMIC DNA]</scope>
    <source>
        <strain evidence="2 3">C7</strain>
    </source>
</reference>